<protein>
    <submittedName>
        <fullName evidence="3">COMM domain-containing protein 6 isoform X1</fullName>
    </submittedName>
</protein>
<dbReference type="GeneID" id="103596754"/>
<dbReference type="Proteomes" id="UP000694923">
    <property type="component" value="Unplaced"/>
</dbReference>
<accession>A0ABM0RDH8</accession>
<evidence type="ECO:0000313" key="2">
    <source>
        <dbReference type="Proteomes" id="UP000694923"/>
    </source>
</evidence>
<gene>
    <name evidence="3" type="primary">COMMD6</name>
</gene>
<evidence type="ECO:0000313" key="3">
    <source>
        <dbReference type="RefSeq" id="XP_008578669.1"/>
    </source>
</evidence>
<organism evidence="2 3">
    <name type="scientific">Galeopterus variegatus</name>
    <name type="common">Malayan flying lemur</name>
    <name type="synonym">Cynocephalus variegatus</name>
    <dbReference type="NCBI Taxonomy" id="482537"/>
    <lineage>
        <taxon>Eukaryota</taxon>
        <taxon>Metazoa</taxon>
        <taxon>Chordata</taxon>
        <taxon>Craniata</taxon>
        <taxon>Vertebrata</taxon>
        <taxon>Euteleostomi</taxon>
        <taxon>Mammalia</taxon>
        <taxon>Eutheria</taxon>
        <taxon>Euarchontoglires</taxon>
        <taxon>Dermoptera</taxon>
        <taxon>Cynocephalidae</taxon>
        <taxon>Galeopterus</taxon>
    </lineage>
</organism>
<feature type="region of interest" description="Disordered" evidence="1">
    <location>
        <begin position="1"/>
        <end position="68"/>
    </location>
</feature>
<evidence type="ECO:0000256" key="1">
    <source>
        <dbReference type="SAM" id="MobiDB-lite"/>
    </source>
</evidence>
<name>A0ABM0RDH8_GALVR</name>
<dbReference type="RefSeq" id="XP_008578669.1">
    <property type="nucleotide sequence ID" value="XM_008580447.1"/>
</dbReference>
<keyword evidence="2" id="KW-1185">Reference proteome</keyword>
<proteinExistence type="predicted"/>
<sequence length="93" mass="9628">MERAREPLLDAKSGVTNQVSEWPPRPVLSRPSLGRGRAAAPGPPPAAGGQGHPEPSPVLPDRGWCPQSGDVQLTSLPCSFPFAPEKGAAAVVI</sequence>
<reference evidence="3" key="1">
    <citation type="submission" date="2025-08" db="UniProtKB">
        <authorList>
            <consortium name="RefSeq"/>
        </authorList>
    </citation>
    <scope>IDENTIFICATION</scope>
</reference>